<evidence type="ECO:0000313" key="2">
    <source>
        <dbReference type="Proteomes" id="UP000601736"/>
    </source>
</evidence>
<reference evidence="1" key="1">
    <citation type="submission" date="2021-02" db="EMBL/GenBank/DDBJ databases">
        <authorList>
            <person name="Han P."/>
        </authorList>
    </citation>
    <scope>NUCLEOTIDE SEQUENCE</scope>
    <source>
        <strain evidence="1">Nitrosomonas nitrosa 18-3D</strain>
    </source>
</reference>
<sequence>MDRIIDSVEKKLISFIMKLLVVEFFKKTVFKTQRLNSSQLYCDGVYERLTIKIDNVPRLKFHLNIS</sequence>
<dbReference type="Proteomes" id="UP000601736">
    <property type="component" value="Unassembled WGS sequence"/>
</dbReference>
<organism evidence="1 2">
    <name type="scientific">Nitrosomonas nitrosa</name>
    <dbReference type="NCBI Taxonomy" id="52442"/>
    <lineage>
        <taxon>Bacteria</taxon>
        <taxon>Pseudomonadati</taxon>
        <taxon>Pseudomonadota</taxon>
        <taxon>Betaproteobacteria</taxon>
        <taxon>Nitrosomonadales</taxon>
        <taxon>Nitrosomonadaceae</taxon>
        <taxon>Nitrosomonas</taxon>
    </lineage>
</organism>
<proteinExistence type="predicted"/>
<name>A0A8H8YXB3_9PROT</name>
<dbReference type="EMBL" id="CAJNAP010000004">
    <property type="protein sequence ID" value="CAE6492844.1"/>
    <property type="molecule type" value="Genomic_DNA"/>
</dbReference>
<comment type="caution">
    <text evidence="1">The sequence shown here is derived from an EMBL/GenBank/DDBJ whole genome shotgun (WGS) entry which is preliminary data.</text>
</comment>
<evidence type="ECO:0000313" key="1">
    <source>
        <dbReference type="EMBL" id="CAE6492844.1"/>
    </source>
</evidence>
<accession>A0A8H8YXB3</accession>
<protein>
    <submittedName>
        <fullName evidence="1">Uncharacterized protein</fullName>
    </submittedName>
</protein>
<gene>
    <name evidence="1" type="ORF">NMYAN_120056</name>
</gene>
<dbReference type="AlphaFoldDB" id="A0A8H8YXB3"/>